<evidence type="ECO:0000313" key="1">
    <source>
        <dbReference type="EMBL" id="KKR41218.1"/>
    </source>
</evidence>
<comment type="caution">
    <text evidence="1">The sequence shown here is derived from an EMBL/GenBank/DDBJ whole genome shotgun (WGS) entry which is preliminary data.</text>
</comment>
<sequence>MNCNMSDCDGSLDQSNPINLQVSCHSMATFYPCTKCGRIHYDDGEMAFNRAGHAAYFEDGHVVNKDEHGIIQSIL</sequence>
<dbReference type="EMBL" id="LBXZ01000001">
    <property type="protein sequence ID" value="KKR41218.1"/>
    <property type="molecule type" value="Genomic_DNA"/>
</dbReference>
<proteinExistence type="predicted"/>
<reference evidence="1 2" key="1">
    <citation type="journal article" date="2015" name="Nature">
        <title>rRNA introns, odd ribosomes, and small enigmatic genomes across a large radiation of phyla.</title>
        <authorList>
            <person name="Brown C.T."/>
            <person name="Hug L.A."/>
            <person name="Thomas B.C."/>
            <person name="Sharon I."/>
            <person name="Castelle C.J."/>
            <person name="Singh A."/>
            <person name="Wilkins M.J."/>
            <person name="Williams K.H."/>
            <person name="Banfield J.F."/>
        </authorList>
    </citation>
    <scope>NUCLEOTIDE SEQUENCE [LARGE SCALE GENOMIC DNA]</scope>
</reference>
<protein>
    <submittedName>
        <fullName evidence="1">Uncharacterized protein</fullName>
    </submittedName>
</protein>
<organism evidence="1 2">
    <name type="scientific">Candidatus Yanofskybacteria bacterium GW2011_GWE2_40_11</name>
    <dbReference type="NCBI Taxonomy" id="1619033"/>
    <lineage>
        <taxon>Bacteria</taxon>
        <taxon>Candidatus Yanofskyibacteriota</taxon>
    </lineage>
</organism>
<gene>
    <name evidence="1" type="ORF">UT75_C0001G0122</name>
</gene>
<dbReference type="AlphaFoldDB" id="A0A0G0QM73"/>
<name>A0A0G0QM73_9BACT</name>
<evidence type="ECO:0000313" key="2">
    <source>
        <dbReference type="Proteomes" id="UP000034072"/>
    </source>
</evidence>
<accession>A0A0G0QM73</accession>
<dbReference type="Proteomes" id="UP000034072">
    <property type="component" value="Unassembled WGS sequence"/>
</dbReference>